<dbReference type="GeneID" id="90956332"/>
<accession>A0A5M9L5Q3</accession>
<evidence type="ECO:0000313" key="2">
    <source>
        <dbReference type="Proteomes" id="UP000245464"/>
    </source>
</evidence>
<dbReference type="Proteomes" id="UP000245464">
    <property type="component" value="Chromosome 4"/>
</dbReference>
<evidence type="ECO:0000313" key="1">
    <source>
        <dbReference type="EMBL" id="KAF7571896.1"/>
    </source>
</evidence>
<name>A0A5M9L5Q3_9PLEO</name>
<proteinExistence type="predicted"/>
<sequence length="133" mass="13852">MKTSFVIAILSTIPFAAAGDTTPCQVAVAGCVGTCSDGGTDQTQICVVTGGDGKTHNYPCGGGTDVSNLESYSLSFLTHFGSAAMQTQPFAIPGHIMVPLQYAAKPSLDKWNLMVNILSGVRVVDLLVLTTRL</sequence>
<dbReference type="RefSeq" id="XP_065962739.1">
    <property type="nucleotide sequence ID" value="XM_066107071.1"/>
</dbReference>
<dbReference type="KEGG" id="ptrr:90956332"/>
<gene>
    <name evidence="1" type="ORF">PtrM4_093960</name>
</gene>
<organism evidence="1 2">
    <name type="scientific">Pyrenophora tritici-repentis</name>
    <dbReference type="NCBI Taxonomy" id="45151"/>
    <lineage>
        <taxon>Eukaryota</taxon>
        <taxon>Fungi</taxon>
        <taxon>Dikarya</taxon>
        <taxon>Ascomycota</taxon>
        <taxon>Pezizomycotina</taxon>
        <taxon>Dothideomycetes</taxon>
        <taxon>Pleosporomycetidae</taxon>
        <taxon>Pleosporales</taxon>
        <taxon>Pleosporineae</taxon>
        <taxon>Pleosporaceae</taxon>
        <taxon>Pyrenophora</taxon>
    </lineage>
</organism>
<dbReference type="EMBL" id="NQIK02000004">
    <property type="protein sequence ID" value="KAF7571896.1"/>
    <property type="molecule type" value="Genomic_DNA"/>
</dbReference>
<reference evidence="1" key="1">
    <citation type="journal article" date="2018" name="BMC Genomics">
        <title>Comparative genomics of the wheat fungal pathogen Pyrenophora tritici-repentis reveals chromosomal variations and genome plasticity.</title>
        <authorList>
            <person name="Moolhuijzen P."/>
            <person name="See P.T."/>
            <person name="Hane J.K."/>
            <person name="Shi G."/>
            <person name="Liu Z."/>
            <person name="Oliver R.P."/>
            <person name="Moffat C.S."/>
        </authorList>
    </citation>
    <scope>NUCLEOTIDE SEQUENCE [LARGE SCALE GENOMIC DNA]</scope>
    <source>
        <strain evidence="1">M4</strain>
    </source>
</reference>
<comment type="caution">
    <text evidence="1">The sequence shown here is derived from an EMBL/GenBank/DDBJ whole genome shotgun (WGS) entry which is preliminary data.</text>
</comment>
<dbReference type="PROSITE" id="PS51257">
    <property type="entry name" value="PROKAR_LIPOPROTEIN"/>
    <property type="match status" value="1"/>
</dbReference>
<protein>
    <submittedName>
        <fullName evidence="1">Uncharacterized protein</fullName>
    </submittedName>
</protein>
<dbReference type="AlphaFoldDB" id="A0A5M9L5Q3"/>